<keyword evidence="3" id="KW-0479">Metal-binding</keyword>
<dbReference type="SUPFAM" id="SSF52768">
    <property type="entry name" value="Arginase/deacetylase"/>
    <property type="match status" value="1"/>
</dbReference>
<dbReference type="Pfam" id="PF00583">
    <property type="entry name" value="Acetyltransf_1"/>
    <property type="match status" value="1"/>
</dbReference>
<reference evidence="7 8" key="1">
    <citation type="journal article" date="2009" name="Environ. Microbiol.">
        <title>Genome sequence of Desulfobacterium autotrophicum HRM2, a marine sulfate reducer oxidizing organic carbon completely to carbon dioxide.</title>
        <authorList>
            <person name="Strittmatter A.W."/>
            <person name="Liesegang H."/>
            <person name="Rabus R."/>
            <person name="Decker I."/>
            <person name="Amann J."/>
            <person name="Andres S."/>
            <person name="Henne A."/>
            <person name="Fricke W.F."/>
            <person name="Martinez-Arias R."/>
            <person name="Bartels D."/>
            <person name="Goesmann A."/>
            <person name="Krause L."/>
            <person name="Puehler A."/>
            <person name="Klenk H.P."/>
            <person name="Richter M."/>
            <person name="Schuler M."/>
            <person name="Gloeckner F.O."/>
            <person name="Meyerdierks A."/>
            <person name="Gottschalk G."/>
            <person name="Amann R."/>
        </authorList>
    </citation>
    <scope>NUCLEOTIDE SEQUENCE [LARGE SCALE GENOMIC DNA]</scope>
    <source>
        <strain evidence="8">ATCC 43914 / DSM 3382 / HRM2</strain>
    </source>
</reference>
<gene>
    <name evidence="7" type="ordered locus">HRM2_13220</name>
</gene>
<dbReference type="Gene3D" id="3.40.800.20">
    <property type="entry name" value="Histone deacetylase domain"/>
    <property type="match status" value="1"/>
</dbReference>
<dbReference type="KEGG" id="dat:HRM2_13220"/>
<dbReference type="PANTHER" id="PTHR10625:SF17">
    <property type="entry name" value="HISTONE DEACETYLASE 8"/>
    <property type="match status" value="1"/>
</dbReference>
<evidence type="ECO:0000256" key="2">
    <source>
        <dbReference type="ARBA" id="ARBA00005947"/>
    </source>
</evidence>
<dbReference type="RefSeq" id="WP_015903220.1">
    <property type="nucleotide sequence ID" value="NC_012108.1"/>
</dbReference>
<sequence length="746" mass="83953">MFRIRRIFDDVIPVNRDALVQVREILKRRFSQASETEIDHIGDKLRNPFTLRFRPILFVAENMRHKVMGFAMVLHEPEIDFCYLDWIATANASLRGGLGSALYERVRSECSALGVGGLFFECLPDTDITCDQDSPKENIARLRFYERYGARPLVGTAYETPVKEGDTCMPFLVYDGLGRDKPLGRDYARRVVRAILERKYKDVCPQEYVELVVTSIRDNPVKLRPFCHVKPEKAQNTVNPSFTEKIALVINERHEILHIHERGYVESPVRVRSILTHLEKSGLFESMATQDFPDTHILAVHDADFIAYLARACEEVSPGKSLYPYVFPIRNKTRPPRETTVLPGYYCIDTFTPINRNAFPTARNGVNAALTAAHALVDGRRIAYALVRPPGHHAEKRAFGGFCYMNNTAIAAQYLRGHGRVAILDIDYHHGNGQQDIFYNRSDILTVSIHGHPSFAYPYFTGFEDETGEGEGAGFNLNFPLEEKITPKEYRITLAKALRRVAQFEPDFLVIALGLDTARNDPTGTWSLTPADFKANGRMIGETGLPILVVQEGGYKTRSLGINARNFFQGMAEVIFRVTGRKTLYDLRHKGLTLRYEPLPEDRIQIEQLVEATGFFRPDEVKIAGELVGERLEQGAASGYYFVIALKAGKVIGYGCYGPIPCTLKSYDIYWIAVSPDLQGQGLGKILLLEMERLIAEAGGGGIYVETSMQPGYATTRSFYERFGYSCKAVLDNFYGPGDGKGIYCK</sequence>
<evidence type="ECO:0000313" key="8">
    <source>
        <dbReference type="Proteomes" id="UP000000442"/>
    </source>
</evidence>
<dbReference type="InterPro" id="IPR023696">
    <property type="entry name" value="Ureohydrolase_dom_sf"/>
</dbReference>
<dbReference type="PANTHER" id="PTHR10625">
    <property type="entry name" value="HISTONE DEACETYLASE HDAC1-RELATED"/>
    <property type="match status" value="1"/>
</dbReference>
<dbReference type="Proteomes" id="UP000000442">
    <property type="component" value="Chromosome"/>
</dbReference>
<dbReference type="Gene3D" id="3.40.630.30">
    <property type="match status" value="2"/>
</dbReference>
<dbReference type="InterPro" id="IPR037138">
    <property type="entry name" value="His_deacetylse_dom_sf"/>
</dbReference>
<dbReference type="InterPro" id="IPR023801">
    <property type="entry name" value="His_deacetylse_dom"/>
</dbReference>
<dbReference type="GO" id="GO:0016787">
    <property type="term" value="F:hydrolase activity"/>
    <property type="evidence" value="ECO:0007669"/>
    <property type="project" value="UniProtKB-KW"/>
</dbReference>
<dbReference type="GO" id="GO:0046872">
    <property type="term" value="F:metal ion binding"/>
    <property type="evidence" value="ECO:0007669"/>
    <property type="project" value="UniProtKB-KW"/>
</dbReference>
<feature type="domain" description="N-acetyltransferase" evidence="6">
    <location>
        <begin position="594"/>
        <end position="746"/>
    </location>
</feature>
<dbReference type="eggNOG" id="COG0456">
    <property type="taxonomic scope" value="Bacteria"/>
</dbReference>
<dbReference type="PROSITE" id="PS51186">
    <property type="entry name" value="GNAT"/>
    <property type="match status" value="2"/>
</dbReference>
<evidence type="ECO:0000256" key="3">
    <source>
        <dbReference type="ARBA" id="ARBA00022723"/>
    </source>
</evidence>
<evidence type="ECO:0000313" key="7">
    <source>
        <dbReference type="EMBL" id="ACN14433.1"/>
    </source>
</evidence>
<dbReference type="GO" id="GO:0040029">
    <property type="term" value="P:epigenetic regulation of gene expression"/>
    <property type="evidence" value="ECO:0007669"/>
    <property type="project" value="TreeGrafter"/>
</dbReference>
<dbReference type="GO" id="GO:0016747">
    <property type="term" value="F:acyltransferase activity, transferring groups other than amino-acyl groups"/>
    <property type="evidence" value="ECO:0007669"/>
    <property type="project" value="InterPro"/>
</dbReference>
<dbReference type="CDD" id="cd04301">
    <property type="entry name" value="NAT_SF"/>
    <property type="match status" value="2"/>
</dbReference>
<dbReference type="HOGENOM" id="CLU_021571_0_0_7"/>
<comment type="similarity">
    <text evidence="2">Belongs to the histone deacetylase family.</text>
</comment>
<dbReference type="AlphaFoldDB" id="C0Q8U3"/>
<keyword evidence="4" id="KW-0378">Hydrolase</keyword>
<dbReference type="InterPro" id="IPR016181">
    <property type="entry name" value="Acyl_CoA_acyltransferase"/>
</dbReference>
<feature type="domain" description="N-acetyltransferase" evidence="6">
    <location>
        <begin position="9"/>
        <end position="174"/>
    </location>
</feature>
<dbReference type="eggNOG" id="COG0123">
    <property type="taxonomic scope" value="Bacteria"/>
</dbReference>
<dbReference type="OrthoDB" id="9808367at2"/>
<dbReference type="EMBL" id="CP001087">
    <property type="protein sequence ID" value="ACN14433.1"/>
    <property type="molecule type" value="Genomic_DNA"/>
</dbReference>
<dbReference type="InterPro" id="IPR000182">
    <property type="entry name" value="GNAT_dom"/>
</dbReference>
<protein>
    <submittedName>
        <fullName evidence="7">Histone deacetylase superfamily protein</fullName>
    </submittedName>
</protein>
<dbReference type="InterPro" id="IPR000286">
    <property type="entry name" value="HDACs"/>
</dbReference>
<evidence type="ECO:0000256" key="5">
    <source>
        <dbReference type="ARBA" id="ARBA00022833"/>
    </source>
</evidence>
<dbReference type="CDD" id="cd10001">
    <property type="entry name" value="HDAC_classII_APAH"/>
    <property type="match status" value="1"/>
</dbReference>
<accession>C0Q8U3</accession>
<dbReference type="PRINTS" id="PR01270">
    <property type="entry name" value="HDASUPER"/>
</dbReference>
<dbReference type="STRING" id="177437.HRM2_13220"/>
<dbReference type="SUPFAM" id="SSF55729">
    <property type="entry name" value="Acyl-CoA N-acyltransferases (Nat)"/>
    <property type="match status" value="2"/>
</dbReference>
<name>C0Q8U3_DESAH</name>
<keyword evidence="5" id="KW-0862">Zinc</keyword>
<dbReference type="GO" id="GO:0004407">
    <property type="term" value="F:histone deacetylase activity"/>
    <property type="evidence" value="ECO:0007669"/>
    <property type="project" value="TreeGrafter"/>
</dbReference>
<keyword evidence="8" id="KW-1185">Reference proteome</keyword>
<organism evidence="7 8">
    <name type="scientific">Desulforapulum autotrophicum (strain ATCC 43914 / DSM 3382 / VKM B-1955 / HRM2)</name>
    <name type="common">Desulfobacterium autotrophicum</name>
    <dbReference type="NCBI Taxonomy" id="177437"/>
    <lineage>
        <taxon>Bacteria</taxon>
        <taxon>Pseudomonadati</taxon>
        <taxon>Thermodesulfobacteriota</taxon>
        <taxon>Desulfobacteria</taxon>
        <taxon>Desulfobacterales</taxon>
        <taxon>Desulfobacteraceae</taxon>
        <taxon>Desulforapulum</taxon>
    </lineage>
</organism>
<proteinExistence type="inferred from homology"/>
<evidence type="ECO:0000259" key="6">
    <source>
        <dbReference type="PROSITE" id="PS51186"/>
    </source>
</evidence>
<evidence type="ECO:0000256" key="1">
    <source>
        <dbReference type="ARBA" id="ARBA00001947"/>
    </source>
</evidence>
<comment type="cofactor">
    <cofactor evidence="1">
        <name>Zn(2+)</name>
        <dbReference type="ChEBI" id="CHEBI:29105"/>
    </cofactor>
</comment>
<evidence type="ECO:0000256" key="4">
    <source>
        <dbReference type="ARBA" id="ARBA00022801"/>
    </source>
</evidence>
<dbReference type="Pfam" id="PF00850">
    <property type="entry name" value="Hist_deacetyl"/>
    <property type="match status" value="1"/>
</dbReference>